<gene>
    <name evidence="1" type="ORF">EZ315_10985</name>
</gene>
<name>A0A4Z0V4W2_9BACT</name>
<sequence length="65" mass="7414">MDIPMLTWSCVVGLFILIVFVRLAHGFRVNAKGGHKLFELGSEREVFFIPGDPVKPEEYDDDCEE</sequence>
<keyword evidence="2" id="KW-1185">Reference proteome</keyword>
<dbReference type="AlphaFoldDB" id="A0A4Z0V4W2"/>
<accession>A0A4Z0V4W2</accession>
<dbReference type="GeneID" id="82150313"/>
<protein>
    <submittedName>
        <fullName evidence="1">Uncharacterized protein</fullName>
    </submittedName>
</protein>
<dbReference type="EMBL" id="SJSA01000002">
    <property type="protein sequence ID" value="TGG36383.1"/>
    <property type="molecule type" value="Genomic_DNA"/>
</dbReference>
<comment type="caution">
    <text evidence="1">The sequence shown here is derived from an EMBL/GenBank/DDBJ whole genome shotgun (WGS) entry which is preliminary data.</text>
</comment>
<reference evidence="1 2" key="1">
    <citation type="submission" date="2019-02" db="EMBL/GenBank/DDBJ databases">
        <title>Isolation and identification of novel species under the genus Muribaculum.</title>
        <authorList>
            <person name="Miyake S."/>
            <person name="Ding Y."/>
            <person name="Low A."/>
            <person name="Soh M."/>
            <person name="Seedorf H."/>
        </authorList>
    </citation>
    <scope>NUCLEOTIDE SEQUENCE [LARGE SCALE GENOMIC DNA]</scope>
    <source>
        <strain evidence="1 2">TLL-A3</strain>
    </source>
</reference>
<dbReference type="RefSeq" id="WP_135472122.1">
    <property type="nucleotide sequence ID" value="NZ_CASCNC010000035.1"/>
</dbReference>
<proteinExistence type="predicted"/>
<evidence type="ECO:0000313" key="2">
    <source>
        <dbReference type="Proteomes" id="UP000297635"/>
    </source>
</evidence>
<dbReference type="Proteomes" id="UP000297635">
    <property type="component" value="Unassembled WGS sequence"/>
</dbReference>
<organism evidence="1 2">
    <name type="scientific">Duncaniella freteri</name>
    <dbReference type="NCBI Taxonomy" id="2530391"/>
    <lineage>
        <taxon>Bacteria</taxon>
        <taxon>Pseudomonadati</taxon>
        <taxon>Bacteroidota</taxon>
        <taxon>Bacteroidia</taxon>
        <taxon>Bacteroidales</taxon>
        <taxon>Muribaculaceae</taxon>
        <taxon>Duncaniella</taxon>
    </lineage>
</organism>
<evidence type="ECO:0000313" key="1">
    <source>
        <dbReference type="EMBL" id="TGG36383.1"/>
    </source>
</evidence>